<proteinExistence type="predicted"/>
<feature type="region of interest" description="Disordered" evidence="1">
    <location>
        <begin position="28"/>
        <end position="47"/>
    </location>
</feature>
<accession>A0A9Q9B451</accession>
<gene>
    <name evidence="2" type="ORF">Slin15195_G111990</name>
</gene>
<sequence length="47" mass="5284">MDFLLGLQHNDGKQYDVRKATTSNSARIQMAAWGDSPRKQPPLDSHT</sequence>
<name>A0A9Q9B451_9PEZI</name>
<dbReference type="EMBL" id="CP099427">
    <property type="protein sequence ID" value="USW57880.1"/>
    <property type="molecule type" value="Genomic_DNA"/>
</dbReference>
<organism evidence="2 3">
    <name type="scientific">Septoria linicola</name>
    <dbReference type="NCBI Taxonomy" id="215465"/>
    <lineage>
        <taxon>Eukaryota</taxon>
        <taxon>Fungi</taxon>
        <taxon>Dikarya</taxon>
        <taxon>Ascomycota</taxon>
        <taxon>Pezizomycotina</taxon>
        <taxon>Dothideomycetes</taxon>
        <taxon>Dothideomycetidae</taxon>
        <taxon>Mycosphaerellales</taxon>
        <taxon>Mycosphaerellaceae</taxon>
        <taxon>Septoria</taxon>
    </lineage>
</organism>
<reference evidence="2" key="1">
    <citation type="submission" date="2022-06" db="EMBL/GenBank/DDBJ databases">
        <title>Complete genome sequences of two strains of the flax pathogen Septoria linicola.</title>
        <authorList>
            <person name="Lapalu N."/>
            <person name="Simon A."/>
            <person name="Demenou B."/>
            <person name="Paumier D."/>
            <person name="Guillot M.-P."/>
            <person name="Gout L."/>
            <person name="Valade R."/>
        </authorList>
    </citation>
    <scope>NUCLEOTIDE SEQUENCE</scope>
    <source>
        <strain evidence="2">SE15195</strain>
    </source>
</reference>
<evidence type="ECO:0000313" key="2">
    <source>
        <dbReference type="EMBL" id="USW57880.1"/>
    </source>
</evidence>
<evidence type="ECO:0000313" key="3">
    <source>
        <dbReference type="Proteomes" id="UP001056384"/>
    </source>
</evidence>
<evidence type="ECO:0000256" key="1">
    <source>
        <dbReference type="SAM" id="MobiDB-lite"/>
    </source>
</evidence>
<protein>
    <submittedName>
        <fullName evidence="2">Uncharacterized protein</fullName>
    </submittedName>
</protein>
<dbReference type="AlphaFoldDB" id="A0A9Q9B451"/>
<dbReference type="Proteomes" id="UP001056384">
    <property type="component" value="Chromosome 10"/>
</dbReference>
<keyword evidence="3" id="KW-1185">Reference proteome</keyword>